<accession>A0A2M9BVS0</accession>
<feature type="transmembrane region" description="Helical" evidence="2">
    <location>
        <begin position="116"/>
        <end position="136"/>
    </location>
</feature>
<dbReference type="AlphaFoldDB" id="A0A2M9BVS0"/>
<dbReference type="EMBL" id="PGFB01000003">
    <property type="protein sequence ID" value="PJJ62046.1"/>
    <property type="molecule type" value="Genomic_DNA"/>
</dbReference>
<sequence>MSADFLGGGIIVAIAALLWIAYLMPTWFRRRQYLATERNAVRLQQTLRVLAETAEVPDEVHVETRAREVSEQQRALRKAEARAKAESRAAADAAAAARLRLNTPARSARHRRTLRAWASLLLLASVAAFVAGLVMLMTGAPAWLLLGSLVTGTVAFVSLGRLAASARANRVAAPAAQRAPAAAFEPVSLGFEQEPAEAQTWTPQPLPKPLHLSRGTVAAAAMASADAAAELRKAAALAALEERAREAERSDGAVAAPRRLRPVQPVRPMQPRVERPAAASAASVSAAPVSAAPAAVTQSRFASMGIVGETEPGMSDLDDVLRRRRVAG</sequence>
<reference evidence="3 4" key="1">
    <citation type="submission" date="2017-11" db="EMBL/GenBank/DDBJ databases">
        <title>Genomic Encyclopedia of Archaeal and Bacterial Type Strains, Phase II (KMG-II): From Individual Species to Whole Genera.</title>
        <authorList>
            <person name="Goeker M."/>
        </authorList>
    </citation>
    <scope>NUCLEOTIDE SEQUENCE [LARGE SCALE GENOMIC DNA]</scope>
    <source>
        <strain evidence="3 4">DSM 25625</strain>
    </source>
</reference>
<keyword evidence="4" id="KW-1185">Reference proteome</keyword>
<dbReference type="Proteomes" id="UP000230161">
    <property type="component" value="Unassembled WGS sequence"/>
</dbReference>
<dbReference type="OrthoDB" id="5126350at2"/>
<comment type="caution">
    <text evidence="3">The sequence shown here is derived from an EMBL/GenBank/DDBJ whole genome shotgun (WGS) entry which is preliminary data.</text>
</comment>
<feature type="transmembrane region" description="Helical" evidence="2">
    <location>
        <begin position="6"/>
        <end position="24"/>
    </location>
</feature>
<gene>
    <name evidence="3" type="ORF">CLV54_1838</name>
</gene>
<keyword evidence="1" id="KW-0175">Coiled coil</keyword>
<evidence type="ECO:0008006" key="5">
    <source>
        <dbReference type="Google" id="ProtNLM"/>
    </source>
</evidence>
<organism evidence="3 4">
    <name type="scientific">Compostimonas suwonensis</name>
    <dbReference type="NCBI Taxonomy" id="1048394"/>
    <lineage>
        <taxon>Bacteria</taxon>
        <taxon>Bacillati</taxon>
        <taxon>Actinomycetota</taxon>
        <taxon>Actinomycetes</taxon>
        <taxon>Micrococcales</taxon>
        <taxon>Microbacteriaceae</taxon>
        <taxon>Compostimonas</taxon>
    </lineage>
</organism>
<keyword evidence="2" id="KW-0472">Membrane</keyword>
<dbReference type="RefSeq" id="WP_100344649.1">
    <property type="nucleotide sequence ID" value="NZ_PGFB01000003.1"/>
</dbReference>
<protein>
    <recommendedName>
        <fullName evidence="5">Large exoprotein</fullName>
    </recommendedName>
</protein>
<evidence type="ECO:0000256" key="1">
    <source>
        <dbReference type="SAM" id="Coils"/>
    </source>
</evidence>
<proteinExistence type="predicted"/>
<feature type="transmembrane region" description="Helical" evidence="2">
    <location>
        <begin position="142"/>
        <end position="164"/>
    </location>
</feature>
<evidence type="ECO:0000256" key="2">
    <source>
        <dbReference type="SAM" id="Phobius"/>
    </source>
</evidence>
<keyword evidence="2" id="KW-0812">Transmembrane</keyword>
<evidence type="ECO:0000313" key="4">
    <source>
        <dbReference type="Proteomes" id="UP000230161"/>
    </source>
</evidence>
<keyword evidence="2" id="KW-1133">Transmembrane helix</keyword>
<feature type="coiled-coil region" evidence="1">
    <location>
        <begin position="62"/>
        <end position="89"/>
    </location>
</feature>
<evidence type="ECO:0000313" key="3">
    <source>
        <dbReference type="EMBL" id="PJJ62046.1"/>
    </source>
</evidence>
<name>A0A2M9BVS0_9MICO</name>